<dbReference type="SUPFAM" id="SSF52821">
    <property type="entry name" value="Rhodanese/Cell cycle control phosphatase"/>
    <property type="match status" value="2"/>
</dbReference>
<gene>
    <name evidence="3" type="ORF">SAMN05518863_10125</name>
</gene>
<dbReference type="EMBL" id="FOSD01000001">
    <property type="protein sequence ID" value="SFJ29280.1"/>
    <property type="molecule type" value="Genomic_DNA"/>
</dbReference>
<protein>
    <submittedName>
        <fullName evidence="3">Thiosulfate/3-mercaptopyruvate sulfurtransferase</fullName>
    </submittedName>
</protein>
<feature type="domain" description="Rhodanese" evidence="2">
    <location>
        <begin position="183"/>
        <end position="269"/>
    </location>
</feature>
<evidence type="ECO:0000256" key="1">
    <source>
        <dbReference type="ARBA" id="ARBA00022737"/>
    </source>
</evidence>
<evidence type="ECO:0000313" key="4">
    <source>
        <dbReference type="Proteomes" id="UP000198841"/>
    </source>
</evidence>
<dbReference type="PROSITE" id="PS50206">
    <property type="entry name" value="RHODANESE_3"/>
    <property type="match status" value="2"/>
</dbReference>
<reference evidence="3 4" key="1">
    <citation type="submission" date="2016-10" db="EMBL/GenBank/DDBJ databases">
        <authorList>
            <person name="Varghese N."/>
            <person name="Submissions S."/>
        </authorList>
    </citation>
    <scope>NUCLEOTIDE SEQUENCE [LARGE SCALE GENOMIC DNA]</scope>
    <source>
        <strain evidence="3 4">YR512</strain>
    </source>
</reference>
<dbReference type="Gene3D" id="3.40.250.10">
    <property type="entry name" value="Rhodanese-like domain"/>
    <property type="match status" value="2"/>
</dbReference>
<proteinExistence type="predicted"/>
<dbReference type="CDD" id="cd00158">
    <property type="entry name" value="RHOD"/>
    <property type="match status" value="1"/>
</dbReference>
<evidence type="ECO:0000259" key="2">
    <source>
        <dbReference type="PROSITE" id="PS50206"/>
    </source>
</evidence>
<dbReference type="RefSeq" id="WP_008104051.1">
    <property type="nucleotide sequence ID" value="NZ_FOSD01000001.1"/>
</dbReference>
<dbReference type="SMART" id="SM00450">
    <property type="entry name" value="RHOD"/>
    <property type="match status" value="2"/>
</dbReference>
<name>A0A1I3Q6H4_9GAMM</name>
<keyword evidence="1" id="KW-0677">Repeat</keyword>
<dbReference type="PANTHER" id="PTHR43855:SF1">
    <property type="entry name" value="THIOSULFATE SULFURTRANSFERASE"/>
    <property type="match status" value="1"/>
</dbReference>
<accession>A0A1I3Q6H4</accession>
<dbReference type="PANTHER" id="PTHR43855">
    <property type="entry name" value="THIOSULFATE SULFURTRANSFERASE"/>
    <property type="match status" value="1"/>
</dbReference>
<dbReference type="InterPro" id="IPR001763">
    <property type="entry name" value="Rhodanese-like_dom"/>
</dbReference>
<dbReference type="InterPro" id="IPR036873">
    <property type="entry name" value="Rhodanese-like_dom_sf"/>
</dbReference>
<dbReference type="InterPro" id="IPR051126">
    <property type="entry name" value="Thiosulfate_sulfurtransferase"/>
</dbReference>
<organism evidence="3 4">
    <name type="scientific">Candidatus Pantoea symbiotica</name>
    <dbReference type="NCBI Taxonomy" id="1884370"/>
    <lineage>
        <taxon>Bacteria</taxon>
        <taxon>Pseudomonadati</taxon>
        <taxon>Pseudomonadota</taxon>
        <taxon>Gammaproteobacteria</taxon>
        <taxon>Enterobacterales</taxon>
        <taxon>Erwiniaceae</taxon>
        <taxon>Pantoea</taxon>
    </lineage>
</organism>
<evidence type="ECO:0000313" key="3">
    <source>
        <dbReference type="EMBL" id="SFJ29280.1"/>
    </source>
</evidence>
<dbReference type="Proteomes" id="UP000198841">
    <property type="component" value="Unassembled WGS sequence"/>
</dbReference>
<feature type="domain" description="Rhodanese" evidence="2">
    <location>
        <begin position="14"/>
        <end position="123"/>
    </location>
</feature>
<keyword evidence="4" id="KW-1185">Reference proteome</keyword>
<dbReference type="Pfam" id="PF00581">
    <property type="entry name" value="Rhodanese"/>
    <property type="match status" value="2"/>
</dbReference>
<sequence length="272" mass="29684">MIIDVLALHQRQAKGEAFLLIDVREFADWQRATLPGAQHCNVYDYFIEDCSEAGLAVMAAEAATALQPMFTAYPNATPVFFEQQVGMRSPRGAWFAWLLKCDDALILDGGVDAWIAAGYELSPGLGLSRTVAHPPAANAPAWNRELVCSREQVLAADGVNVVNVDARRPSEFDGSFAHACCQRAGRIPHSQLLFWEDLIANGHFLAAQQIAARAEAAGLSKDAKLQVYCHRGARAATVLAALKLAGYPHVSVYVGSWHEWAEHHELPLLHCS</sequence>
<comment type="caution">
    <text evidence="3">The sequence shown here is derived from an EMBL/GenBank/DDBJ whole genome shotgun (WGS) entry which is preliminary data.</text>
</comment>